<dbReference type="PRINTS" id="PR00463">
    <property type="entry name" value="EP450I"/>
</dbReference>
<evidence type="ECO:0000256" key="2">
    <source>
        <dbReference type="ARBA" id="ARBA00022617"/>
    </source>
</evidence>
<dbReference type="PANTHER" id="PTHR24289:SF1">
    <property type="entry name" value="STEROID 17-ALPHA-HYDROXYLASE_17,20 LYASE"/>
    <property type="match status" value="1"/>
</dbReference>
<keyword evidence="2 7" id="KW-0349">Heme</keyword>
<evidence type="ECO:0000256" key="8">
    <source>
        <dbReference type="SAM" id="Phobius"/>
    </source>
</evidence>
<accession>A0ABQ9FG17</accession>
<dbReference type="InterPro" id="IPR036396">
    <property type="entry name" value="Cyt_P450_sf"/>
</dbReference>
<evidence type="ECO:0000256" key="7">
    <source>
        <dbReference type="RuleBase" id="RU000461"/>
    </source>
</evidence>
<evidence type="ECO:0000256" key="1">
    <source>
        <dbReference type="ARBA" id="ARBA00010617"/>
    </source>
</evidence>
<evidence type="ECO:0000256" key="3">
    <source>
        <dbReference type="ARBA" id="ARBA00022723"/>
    </source>
</evidence>
<keyword evidence="10" id="KW-1185">Reference proteome</keyword>
<keyword evidence="3 7" id="KW-0479">Metal-binding</keyword>
<dbReference type="InterPro" id="IPR002401">
    <property type="entry name" value="Cyt_P450_E_grp-I"/>
</dbReference>
<sequence length="550" mass="63456">MYKCSHCLYFISFITLFHIYIYVCSCDLEENIFTVHDQDMFVLIILASACLALCITLFAVSRRKTSHKSPPGPCGLPFFGTSLSIDTKHIHLEFDNWNGEYGDIFVTKLMGKNVCVISNPNLIRKAFESEEFSPLMSDRSPNFMGTYVVYGYKDVLLRPYDDTFIQMKKIMVDAINHCGFNSPHYVENANIEFKDVVTQFLNTNSEPVDPLDILMPSFCNLIAMFYSGSRYTMKDPQLQVVSDFDRYGDQMITPKIHATYRLFPWVRGCPGFYGRLFDHVIQRRADLMEMFVKDMKSSYNKNDIRCFVHALFKAQEEAYDENGCHWFTDEHVNGMIMDLINTSVLTTKAVMSGTIFLLLHFPKIQENIWNEIQKVIGTEREPTFEDMGSMPYTHAFIFEVLRYQSHLPLTAPHANLKQEVVFEGYTIPKGCVIFGNLYTSHHDPRFYDQPWEFLPERFLTSEGQVVGPDHPVRQNLIAFGVGKRACVGYNMAINRMFLYTTHLLQSFKLLVPDGTVLQSHHPRDLEFKSPVTMPPAFKCKMVPRNADEKS</sequence>
<keyword evidence="4 7" id="KW-0560">Oxidoreductase</keyword>
<proteinExistence type="inferred from homology"/>
<keyword evidence="8" id="KW-0812">Transmembrane</keyword>
<dbReference type="Proteomes" id="UP001217089">
    <property type="component" value="Unassembled WGS sequence"/>
</dbReference>
<dbReference type="SUPFAM" id="SSF48264">
    <property type="entry name" value="Cytochrome P450"/>
    <property type="match status" value="1"/>
</dbReference>
<feature type="transmembrane region" description="Helical" evidence="8">
    <location>
        <begin position="7"/>
        <end position="28"/>
    </location>
</feature>
<comment type="caution">
    <text evidence="9">The sequence shown here is derived from an EMBL/GenBank/DDBJ whole genome shotgun (WGS) entry which is preliminary data.</text>
</comment>
<name>A0ABQ9FG17_TEGGR</name>
<evidence type="ECO:0000313" key="10">
    <source>
        <dbReference type="Proteomes" id="UP001217089"/>
    </source>
</evidence>
<reference evidence="9 10" key="1">
    <citation type="submission" date="2022-12" db="EMBL/GenBank/DDBJ databases">
        <title>Chromosome-level genome of Tegillarca granosa.</title>
        <authorList>
            <person name="Kim J."/>
        </authorList>
    </citation>
    <scope>NUCLEOTIDE SEQUENCE [LARGE SCALE GENOMIC DNA]</scope>
    <source>
        <strain evidence="9">Teg-2019</strain>
        <tissue evidence="9">Adductor muscle</tissue>
    </source>
</reference>
<evidence type="ECO:0000256" key="5">
    <source>
        <dbReference type="ARBA" id="ARBA00023004"/>
    </source>
</evidence>
<evidence type="ECO:0000313" key="9">
    <source>
        <dbReference type="EMBL" id="KAJ8316235.1"/>
    </source>
</evidence>
<evidence type="ECO:0000256" key="6">
    <source>
        <dbReference type="ARBA" id="ARBA00023033"/>
    </source>
</evidence>
<dbReference type="PROSITE" id="PS00086">
    <property type="entry name" value="CYTOCHROME_P450"/>
    <property type="match status" value="1"/>
</dbReference>
<organism evidence="9 10">
    <name type="scientific">Tegillarca granosa</name>
    <name type="common">Malaysian cockle</name>
    <name type="synonym">Anadara granosa</name>
    <dbReference type="NCBI Taxonomy" id="220873"/>
    <lineage>
        <taxon>Eukaryota</taxon>
        <taxon>Metazoa</taxon>
        <taxon>Spiralia</taxon>
        <taxon>Lophotrochozoa</taxon>
        <taxon>Mollusca</taxon>
        <taxon>Bivalvia</taxon>
        <taxon>Autobranchia</taxon>
        <taxon>Pteriomorphia</taxon>
        <taxon>Arcoida</taxon>
        <taxon>Arcoidea</taxon>
        <taxon>Arcidae</taxon>
        <taxon>Tegillarca</taxon>
    </lineage>
</organism>
<comment type="similarity">
    <text evidence="1 7">Belongs to the cytochrome P450 family.</text>
</comment>
<protein>
    <recommendedName>
        <fullName evidence="11">Cytochrome P450</fullName>
    </recommendedName>
</protein>
<keyword evidence="5 7" id="KW-0408">Iron</keyword>
<keyword evidence="6 7" id="KW-0503">Monooxygenase</keyword>
<gene>
    <name evidence="9" type="ORF">KUTeg_006249</name>
</gene>
<keyword evidence="8" id="KW-1133">Transmembrane helix</keyword>
<evidence type="ECO:0000256" key="4">
    <source>
        <dbReference type="ARBA" id="ARBA00023002"/>
    </source>
</evidence>
<dbReference type="EMBL" id="JARBDR010000328">
    <property type="protein sequence ID" value="KAJ8316235.1"/>
    <property type="molecule type" value="Genomic_DNA"/>
</dbReference>
<feature type="transmembrane region" description="Helical" evidence="8">
    <location>
        <begin position="40"/>
        <end position="60"/>
    </location>
</feature>
<dbReference type="InterPro" id="IPR001128">
    <property type="entry name" value="Cyt_P450"/>
</dbReference>
<dbReference type="Gene3D" id="1.10.630.10">
    <property type="entry name" value="Cytochrome P450"/>
    <property type="match status" value="1"/>
</dbReference>
<evidence type="ECO:0008006" key="11">
    <source>
        <dbReference type="Google" id="ProtNLM"/>
    </source>
</evidence>
<dbReference type="InterPro" id="IPR017972">
    <property type="entry name" value="Cyt_P450_CS"/>
</dbReference>
<dbReference type="Pfam" id="PF00067">
    <property type="entry name" value="p450"/>
    <property type="match status" value="1"/>
</dbReference>
<dbReference type="PANTHER" id="PTHR24289">
    <property type="entry name" value="STEROID 17-ALPHA-HYDROXYLASE/17,20 LYASE"/>
    <property type="match status" value="1"/>
</dbReference>
<keyword evidence="8" id="KW-0472">Membrane</keyword>